<keyword evidence="2" id="KW-1185">Reference proteome</keyword>
<accession>A0ABN0BR04</accession>
<gene>
    <name evidence="1" type="ORF">BFAG_04053</name>
</gene>
<dbReference type="EMBL" id="EQ973217">
    <property type="protein sequence ID" value="EFR55355.1"/>
    <property type="molecule type" value="Genomic_DNA"/>
</dbReference>
<name>A0ABN0BR04_BACFG</name>
<reference evidence="1 2" key="1">
    <citation type="submission" date="2008-12" db="EMBL/GenBank/DDBJ databases">
        <title>Annotation of Bacteroides fragilis strain 3_1_12.</title>
        <authorList>
            <consortium name="The Broad Institute Genome Sequencing Platform"/>
            <person name="Ward D."/>
            <person name="Young S.K."/>
            <person name="Kodira C.D."/>
            <person name="Zeng Q."/>
            <person name="Koehrsen M."/>
            <person name="Alvarado L."/>
            <person name="Berlin A."/>
            <person name="Borenstein D."/>
            <person name="Chen Z."/>
            <person name="Engels R."/>
            <person name="Freedman E."/>
            <person name="Gellesch M."/>
            <person name="Goldberg J."/>
            <person name="Griggs A."/>
            <person name="Gujja S."/>
            <person name="Heiman D."/>
            <person name="Hepburn T."/>
            <person name="Howarth C."/>
            <person name="Jen D."/>
            <person name="Larson L."/>
            <person name="Lewis B."/>
            <person name="Mehta T."/>
            <person name="Park D."/>
            <person name="Pearson M."/>
            <person name="Roberts A."/>
            <person name="Saif S."/>
            <person name="Shea T."/>
            <person name="Shenoy N."/>
            <person name="Sisk P."/>
            <person name="Stolte C."/>
            <person name="Sykes S."/>
            <person name="Walk T."/>
            <person name="White J."/>
            <person name="Yandava C."/>
            <person name="Allen-Vercoe E."/>
            <person name="Strauss J."/>
            <person name="Ambrose C."/>
            <person name="Lander E."/>
            <person name="Nusbaum C."/>
            <person name="Galagan J."/>
            <person name="Birren B."/>
        </authorList>
    </citation>
    <scope>NUCLEOTIDE SEQUENCE [LARGE SCALE GENOMIC DNA]</scope>
    <source>
        <strain evidence="1 2">3_1_12</strain>
    </source>
</reference>
<organism evidence="1 2">
    <name type="scientific">Bacteroides fragilis 3_1_12</name>
    <dbReference type="NCBI Taxonomy" id="457424"/>
    <lineage>
        <taxon>Bacteria</taxon>
        <taxon>Pseudomonadati</taxon>
        <taxon>Bacteroidota</taxon>
        <taxon>Bacteroidia</taxon>
        <taxon>Bacteroidales</taxon>
        <taxon>Bacteroidaceae</taxon>
        <taxon>Bacteroides</taxon>
    </lineage>
</organism>
<protein>
    <submittedName>
        <fullName evidence="1">Uncharacterized protein</fullName>
    </submittedName>
</protein>
<proteinExistence type="predicted"/>
<evidence type="ECO:0000313" key="1">
    <source>
        <dbReference type="EMBL" id="EFR55355.1"/>
    </source>
</evidence>
<dbReference type="Proteomes" id="UP000005101">
    <property type="component" value="Unassembled WGS sequence"/>
</dbReference>
<sequence>MYIIRLFIHKYIVLETTDKQILPKRYKARRSPNRTHSCFREINTITDNNGIILRSHLLQCGFKLSFR</sequence>
<evidence type="ECO:0000313" key="2">
    <source>
        <dbReference type="Proteomes" id="UP000005101"/>
    </source>
</evidence>